<feature type="compositionally biased region" description="Low complexity" evidence="1">
    <location>
        <begin position="72"/>
        <end position="82"/>
    </location>
</feature>
<dbReference type="Proteomes" id="UP000574390">
    <property type="component" value="Unassembled WGS sequence"/>
</dbReference>
<accession>A0A7J6PZY6</accession>
<gene>
    <name evidence="2" type="ORF">FOZ62_007811</name>
</gene>
<evidence type="ECO:0000313" key="2">
    <source>
        <dbReference type="EMBL" id="KAF4701598.1"/>
    </source>
</evidence>
<organism evidence="2 3">
    <name type="scientific">Perkinsus olseni</name>
    <name type="common">Perkinsus atlanticus</name>
    <dbReference type="NCBI Taxonomy" id="32597"/>
    <lineage>
        <taxon>Eukaryota</taxon>
        <taxon>Sar</taxon>
        <taxon>Alveolata</taxon>
        <taxon>Perkinsozoa</taxon>
        <taxon>Perkinsea</taxon>
        <taxon>Perkinsida</taxon>
        <taxon>Perkinsidae</taxon>
        <taxon>Perkinsus</taxon>
    </lineage>
</organism>
<feature type="compositionally biased region" description="Basic and acidic residues" evidence="1">
    <location>
        <begin position="127"/>
        <end position="137"/>
    </location>
</feature>
<feature type="compositionally biased region" description="Polar residues" evidence="1">
    <location>
        <begin position="48"/>
        <end position="65"/>
    </location>
</feature>
<name>A0A7J6PZY6_PEROL</name>
<sequence length="203" mass="21685">TTDEKPVAQRPRRVPHKWQADIRGQINDMLTSPDLASRPSSPAPVSDDINSGHVSEATPFTSPNASMVDARSASSSSSSSSSVATEQDAVSASSDFDSTTPNVSSDVEESLHEEELAVPGEEDPVLEQEKAPVREEEANSPAPVVEPATVSMPLSRPRYATRSRTGTLPGPRERFSSDTYVPLALRRARSSSTSSNARSHVSN</sequence>
<reference evidence="2 3" key="1">
    <citation type="submission" date="2020-04" db="EMBL/GenBank/DDBJ databases">
        <title>Perkinsus olseni comparative genomics.</title>
        <authorList>
            <person name="Bogema D.R."/>
        </authorList>
    </citation>
    <scope>NUCLEOTIDE SEQUENCE [LARGE SCALE GENOMIC DNA]</scope>
    <source>
        <strain evidence="2">ATCC PRA-205</strain>
    </source>
</reference>
<proteinExistence type="predicted"/>
<feature type="non-terminal residue" evidence="2">
    <location>
        <position position="1"/>
    </location>
</feature>
<dbReference type="EMBL" id="JABANM010033241">
    <property type="protein sequence ID" value="KAF4701598.1"/>
    <property type="molecule type" value="Genomic_DNA"/>
</dbReference>
<comment type="caution">
    <text evidence="2">The sequence shown here is derived from an EMBL/GenBank/DDBJ whole genome shotgun (WGS) entry which is preliminary data.</text>
</comment>
<evidence type="ECO:0000256" key="1">
    <source>
        <dbReference type="SAM" id="MobiDB-lite"/>
    </source>
</evidence>
<feature type="compositionally biased region" description="Polar residues" evidence="1">
    <location>
        <begin position="83"/>
        <end position="105"/>
    </location>
</feature>
<feature type="region of interest" description="Disordered" evidence="1">
    <location>
        <begin position="1"/>
        <end position="181"/>
    </location>
</feature>
<evidence type="ECO:0000313" key="3">
    <source>
        <dbReference type="Proteomes" id="UP000574390"/>
    </source>
</evidence>
<protein>
    <submittedName>
        <fullName evidence="2">Uncharacterized protein</fullName>
    </submittedName>
</protein>
<dbReference type="AlphaFoldDB" id="A0A7J6PZY6"/>